<dbReference type="GO" id="GO:0006310">
    <property type="term" value="P:DNA recombination"/>
    <property type="evidence" value="ECO:0007669"/>
    <property type="project" value="UniProtKB-KW"/>
</dbReference>
<reference evidence="3 4" key="1">
    <citation type="journal article" date="2024" name="Nat. Commun.">
        <title>Phylogenomics reveals the evolutionary origins of lichenization in chlorophyte algae.</title>
        <authorList>
            <person name="Puginier C."/>
            <person name="Libourel C."/>
            <person name="Otte J."/>
            <person name="Skaloud P."/>
            <person name="Haon M."/>
            <person name="Grisel S."/>
            <person name="Petersen M."/>
            <person name="Berrin J.G."/>
            <person name="Delaux P.M."/>
            <person name="Dal Grande F."/>
            <person name="Keller J."/>
        </authorList>
    </citation>
    <scope>NUCLEOTIDE SEQUENCE [LARGE SCALE GENOMIC DNA]</scope>
    <source>
        <strain evidence="3 4">SAG 2145</strain>
    </source>
</reference>
<evidence type="ECO:0000313" key="4">
    <source>
        <dbReference type="Proteomes" id="UP001438707"/>
    </source>
</evidence>
<organism evidence="3 4">
    <name type="scientific">Apatococcus lobatus</name>
    <dbReference type="NCBI Taxonomy" id="904363"/>
    <lineage>
        <taxon>Eukaryota</taxon>
        <taxon>Viridiplantae</taxon>
        <taxon>Chlorophyta</taxon>
        <taxon>core chlorophytes</taxon>
        <taxon>Trebouxiophyceae</taxon>
        <taxon>Chlorellales</taxon>
        <taxon>Chlorellaceae</taxon>
        <taxon>Apatococcus</taxon>
    </lineage>
</organism>
<evidence type="ECO:0000256" key="2">
    <source>
        <dbReference type="SAM" id="MobiDB-lite"/>
    </source>
</evidence>
<dbReference type="InterPro" id="IPR011010">
    <property type="entry name" value="DNA_brk_join_enz"/>
</dbReference>
<dbReference type="GO" id="GO:0003677">
    <property type="term" value="F:DNA binding"/>
    <property type="evidence" value="ECO:0007669"/>
    <property type="project" value="InterPro"/>
</dbReference>
<keyword evidence="4" id="KW-1185">Reference proteome</keyword>
<gene>
    <name evidence="3" type="ORF">WJX74_004022</name>
</gene>
<dbReference type="EMBL" id="JALJOS010000004">
    <property type="protein sequence ID" value="KAK9840139.1"/>
    <property type="molecule type" value="Genomic_DNA"/>
</dbReference>
<dbReference type="GO" id="GO:0015074">
    <property type="term" value="P:DNA integration"/>
    <property type="evidence" value="ECO:0007669"/>
    <property type="project" value="InterPro"/>
</dbReference>
<accession>A0AAW1S240</accession>
<feature type="region of interest" description="Disordered" evidence="2">
    <location>
        <begin position="562"/>
        <end position="621"/>
    </location>
</feature>
<dbReference type="Proteomes" id="UP001438707">
    <property type="component" value="Unassembled WGS sequence"/>
</dbReference>
<dbReference type="AlphaFoldDB" id="A0AAW1S240"/>
<protein>
    <recommendedName>
        <fullName evidence="5">Tyr recombinase domain-containing protein</fullName>
    </recommendedName>
</protein>
<dbReference type="Gene3D" id="1.10.443.10">
    <property type="entry name" value="Intergrase catalytic core"/>
    <property type="match status" value="1"/>
</dbReference>
<evidence type="ECO:0000313" key="3">
    <source>
        <dbReference type="EMBL" id="KAK9840139.1"/>
    </source>
</evidence>
<evidence type="ECO:0000256" key="1">
    <source>
        <dbReference type="ARBA" id="ARBA00023172"/>
    </source>
</evidence>
<dbReference type="InterPro" id="IPR013762">
    <property type="entry name" value="Integrase-like_cat_sf"/>
</dbReference>
<evidence type="ECO:0008006" key="5">
    <source>
        <dbReference type="Google" id="ProtNLM"/>
    </source>
</evidence>
<sequence>MDDRGGIWLPMHQLHCILEPLLTGACSLVAFERLFQGKSNRKLLKGPDRLQLVSLGAAQPRSSHVGMVKLYAVMKALKGRLSPQGKGILPGLQSLKDLRLVLPWEASCPMQWQVAEPLPANLPASTDISPRRSRTVSLNKTAPHLLQAKPLAEQLDSFQAWLTTRVQLNRDGHALASGTWHNVHCHLLHYLGFLHKHCGMCAPNLVDFLRPDLHATYLRHCIEKKTRFYASRQHVYVSSKVINWLSAQPRGGHDSLPRLICWLQRAAGQIKGSVPVPRKNVQAMTTAGTWVPAAQLINAIVRGKELALQAASQPPITLYIARDLHDAALMCCIFGYLPPPRLSCLRTCTIPSFAGPCMHPDCKERDNCHGNQLLRDAAGGGALSFYFPHHKTSIGRQHARPISFTIPTELASLLELYLQKGRPKLVSQDSHPYLFLSKSGSDLASKAGSSKLTNIFQGWMARHGCRQVSPSTCRHIFVVDRRSMPNMPGPADEDAAVVMGNSTSQWDHGIYDVSKFETAAQKGVDGMTAWRTAHQQQQHVVADASNAPFAQVQPPSASAISAEEDQLQSEAAIASDDDDLWLSMGDTDADEEDVSDADADSEDVDISALDSQDEDTNNSSR</sequence>
<proteinExistence type="predicted"/>
<name>A0AAW1S240_9CHLO</name>
<feature type="compositionally biased region" description="Acidic residues" evidence="2">
    <location>
        <begin position="587"/>
        <end position="621"/>
    </location>
</feature>
<comment type="caution">
    <text evidence="3">The sequence shown here is derived from an EMBL/GenBank/DDBJ whole genome shotgun (WGS) entry which is preliminary data.</text>
</comment>
<dbReference type="SUPFAM" id="SSF56349">
    <property type="entry name" value="DNA breaking-rejoining enzymes"/>
    <property type="match status" value="1"/>
</dbReference>
<keyword evidence="1" id="KW-0233">DNA recombination</keyword>